<feature type="transmembrane region" description="Helical" evidence="2">
    <location>
        <begin position="480"/>
        <end position="502"/>
    </location>
</feature>
<feature type="transmembrane region" description="Helical" evidence="2">
    <location>
        <begin position="542"/>
        <end position="564"/>
    </location>
</feature>
<comment type="caution">
    <text evidence="3">The sequence shown here is derived from an EMBL/GenBank/DDBJ whole genome shotgun (WGS) entry which is preliminary data.</text>
</comment>
<sequence>MLQAPKHWYSPDNEDQMQLPSTPTSARCNCTGHSHGIPRSARVPRARDISQAVDLLSMAEVAATVAFLAARPTAFPRACDTAIRVYGPLAGNRYACSSTRTDVESATFARAASAPSQHLRAELASLAAAARMTVAHRARAAAQGLRHAGDAPSVARVPSFTTLHASTRCAMHVYVPRPAAQPHRTLVALLAPLLKTLLPKFLPRELALYTLEPCASLSCVPWGNEQHRTLARSQRITRGCYSACCAFTTLAAFRPGKALPIVLDWLGRAGAMHQLRGRNTSMCLVLAAPATAALVAVSLDKRGKPRSAAKRVGTQSSRRRLSLFRRPRRRPRPRLQRRWSTIDSSLFSIVVYGVLAHVRRRRRPSCYPPLRLQSLRAHLHVPSLPSHSRSADDAAVACARQARAQNTDRLSALTTLESGCYRPFARLFTDIFLRSVRARGRDRVRPCFVVTAVASMRARDSTPRGVFGAMIQTYSRVERAALGAVLGLCLSAYGGSIPQLGWAAHRATTSARYRYVLGAPPRSIKRERDSELADATHTDSGALALIALVLVALASLSAASLAVASLSSPYVRPKYVPLAADHASPLHAPSSPFRWTSANEVAPYGFLAPGDLARNWAFRRMRAGGRDGFLVQQLAFLIAQLALIISKSLSRASRTSFFCAVLPAAYASCLFRRRLHPFPAFRTLLEGTHVALHTLVAVPLRQALEAAPPRQMSCRAAQPTTNL</sequence>
<feature type="transmembrane region" description="Helical" evidence="2">
    <location>
        <begin position="339"/>
        <end position="358"/>
    </location>
</feature>
<evidence type="ECO:0000256" key="2">
    <source>
        <dbReference type="SAM" id="Phobius"/>
    </source>
</evidence>
<organism evidence="3 4">
    <name type="scientific">Mycena belliarum</name>
    <dbReference type="NCBI Taxonomy" id="1033014"/>
    <lineage>
        <taxon>Eukaryota</taxon>
        <taxon>Fungi</taxon>
        <taxon>Dikarya</taxon>
        <taxon>Basidiomycota</taxon>
        <taxon>Agaricomycotina</taxon>
        <taxon>Agaricomycetes</taxon>
        <taxon>Agaricomycetidae</taxon>
        <taxon>Agaricales</taxon>
        <taxon>Marasmiineae</taxon>
        <taxon>Mycenaceae</taxon>
        <taxon>Mycena</taxon>
    </lineage>
</organism>
<dbReference type="AlphaFoldDB" id="A0AAD6UBT6"/>
<protein>
    <submittedName>
        <fullName evidence="3">Uncharacterized protein</fullName>
    </submittedName>
</protein>
<keyword evidence="2" id="KW-0472">Membrane</keyword>
<evidence type="ECO:0000313" key="3">
    <source>
        <dbReference type="EMBL" id="KAJ7097208.1"/>
    </source>
</evidence>
<proteinExistence type="predicted"/>
<dbReference type="EMBL" id="JARJCN010000010">
    <property type="protein sequence ID" value="KAJ7097208.1"/>
    <property type="molecule type" value="Genomic_DNA"/>
</dbReference>
<keyword evidence="2" id="KW-1133">Transmembrane helix</keyword>
<accession>A0AAD6UBT6</accession>
<gene>
    <name evidence="3" type="ORF">B0H15DRAFT_945865</name>
</gene>
<keyword evidence="2" id="KW-0812">Transmembrane</keyword>
<keyword evidence="4" id="KW-1185">Reference proteome</keyword>
<reference evidence="3" key="1">
    <citation type="submission" date="2023-03" db="EMBL/GenBank/DDBJ databases">
        <title>Massive genome expansion in bonnet fungi (Mycena s.s.) driven by repeated elements and novel gene families across ecological guilds.</title>
        <authorList>
            <consortium name="Lawrence Berkeley National Laboratory"/>
            <person name="Harder C.B."/>
            <person name="Miyauchi S."/>
            <person name="Viragh M."/>
            <person name="Kuo A."/>
            <person name="Thoen E."/>
            <person name="Andreopoulos B."/>
            <person name="Lu D."/>
            <person name="Skrede I."/>
            <person name="Drula E."/>
            <person name="Henrissat B."/>
            <person name="Morin E."/>
            <person name="Kohler A."/>
            <person name="Barry K."/>
            <person name="LaButti K."/>
            <person name="Morin E."/>
            <person name="Salamov A."/>
            <person name="Lipzen A."/>
            <person name="Mereny Z."/>
            <person name="Hegedus B."/>
            <person name="Baldrian P."/>
            <person name="Stursova M."/>
            <person name="Weitz H."/>
            <person name="Taylor A."/>
            <person name="Grigoriev I.V."/>
            <person name="Nagy L.G."/>
            <person name="Martin F."/>
            <person name="Kauserud H."/>
        </authorList>
    </citation>
    <scope>NUCLEOTIDE SEQUENCE</scope>
    <source>
        <strain evidence="3">CBHHK173m</strain>
    </source>
</reference>
<evidence type="ECO:0000256" key="1">
    <source>
        <dbReference type="SAM" id="MobiDB-lite"/>
    </source>
</evidence>
<dbReference type="Proteomes" id="UP001222325">
    <property type="component" value="Unassembled WGS sequence"/>
</dbReference>
<evidence type="ECO:0000313" key="4">
    <source>
        <dbReference type="Proteomes" id="UP001222325"/>
    </source>
</evidence>
<name>A0AAD6UBT6_9AGAR</name>
<feature type="region of interest" description="Disordered" evidence="1">
    <location>
        <begin position="1"/>
        <end position="24"/>
    </location>
</feature>